<evidence type="ECO:0000256" key="6">
    <source>
        <dbReference type="ARBA" id="ARBA00023004"/>
    </source>
</evidence>
<protein>
    <submittedName>
        <fullName evidence="10">Aldehyde ferredoxin oxidoreductase family protein</fullName>
    </submittedName>
</protein>
<evidence type="ECO:0000256" key="8">
    <source>
        <dbReference type="ARBA" id="ARBA00049934"/>
    </source>
</evidence>
<evidence type="ECO:0000259" key="9">
    <source>
        <dbReference type="SMART" id="SM00790"/>
    </source>
</evidence>
<comment type="cofactor">
    <cofactor evidence="8">
        <name>tungstopterin</name>
        <dbReference type="ChEBI" id="CHEBI:30402"/>
    </cofactor>
</comment>
<name>A0A7D5I3B2_9EURY</name>
<accession>A0A7D5I3B2</accession>
<dbReference type="SMART" id="SM00790">
    <property type="entry name" value="AFOR_N"/>
    <property type="match status" value="1"/>
</dbReference>
<keyword evidence="6" id="KW-0408">Iron</keyword>
<dbReference type="Proteomes" id="UP000509594">
    <property type="component" value="Chromosome"/>
</dbReference>
<keyword evidence="11" id="KW-1185">Reference proteome</keyword>
<dbReference type="Gene3D" id="3.60.9.10">
    <property type="entry name" value="Aldehyde ferredoxin oxidoreductase, N-terminal domain"/>
    <property type="match status" value="1"/>
</dbReference>
<dbReference type="Gene3D" id="1.10.599.10">
    <property type="entry name" value="Aldehyde Ferredoxin Oxidoreductase Protein, subunit A, domain 3"/>
    <property type="match status" value="1"/>
</dbReference>
<dbReference type="Pfam" id="PF02730">
    <property type="entry name" value="AFOR_N"/>
    <property type="match status" value="1"/>
</dbReference>
<dbReference type="KEGG" id="mzi:HWN40_00405"/>
<dbReference type="OrthoDB" id="30771at2157"/>
<evidence type="ECO:0000313" key="11">
    <source>
        <dbReference type="Proteomes" id="UP000509594"/>
    </source>
</evidence>
<dbReference type="EMBL" id="CP058215">
    <property type="protein sequence ID" value="QLC48844.1"/>
    <property type="molecule type" value="Genomic_DNA"/>
</dbReference>
<evidence type="ECO:0000256" key="3">
    <source>
        <dbReference type="ARBA" id="ARBA00022485"/>
    </source>
</evidence>
<dbReference type="GO" id="GO:0016625">
    <property type="term" value="F:oxidoreductase activity, acting on the aldehyde or oxo group of donors, iron-sulfur protein as acceptor"/>
    <property type="evidence" value="ECO:0007669"/>
    <property type="project" value="InterPro"/>
</dbReference>
<dbReference type="Pfam" id="PF01314">
    <property type="entry name" value="AFOR_C"/>
    <property type="match status" value="1"/>
</dbReference>
<dbReference type="InterPro" id="IPR013985">
    <property type="entry name" value="Ald_Fedxn_OxRdtase_dom3"/>
</dbReference>
<dbReference type="InterPro" id="IPR013984">
    <property type="entry name" value="Ald_Fedxn_OxRdtase_dom2"/>
</dbReference>
<dbReference type="AlphaFoldDB" id="A0A7D5I3B2"/>
<dbReference type="SUPFAM" id="SSF48310">
    <property type="entry name" value="Aldehyde ferredoxin oxidoreductase, C-terminal domains"/>
    <property type="match status" value="1"/>
</dbReference>
<reference evidence="10 11" key="1">
    <citation type="submission" date="2020-06" db="EMBL/GenBank/DDBJ databases">
        <title>Methanolobus halotolerans sp. nov., isolated from a saline lake Tus in Siberia.</title>
        <authorList>
            <person name="Shen Y."/>
            <person name="Chen S.-C."/>
            <person name="Lai M.-C."/>
            <person name="Huang H.-H."/>
            <person name="Chiu H.-H."/>
            <person name="Tang S.-L."/>
            <person name="Rogozin D.Y."/>
            <person name="Degermendzhy A.G."/>
        </authorList>
    </citation>
    <scope>NUCLEOTIDE SEQUENCE [LARGE SCALE GENOMIC DNA]</scope>
    <source>
        <strain evidence="10 11">DSM 21339</strain>
    </source>
</reference>
<dbReference type="Gene3D" id="1.10.569.10">
    <property type="entry name" value="Aldehyde Ferredoxin Oxidoreductase Protein, subunit A, domain 2"/>
    <property type="match status" value="1"/>
</dbReference>
<dbReference type="PANTHER" id="PTHR30038:SF0">
    <property type="entry name" value="TUNGSTEN-CONTAINING ALDEHYDE FERREDOXIN OXIDOREDUCTASE"/>
    <property type="match status" value="1"/>
</dbReference>
<comment type="cofactor">
    <cofactor evidence="1">
        <name>[4Fe-4S] cluster</name>
        <dbReference type="ChEBI" id="CHEBI:49883"/>
    </cofactor>
</comment>
<dbReference type="GO" id="GO:0051539">
    <property type="term" value="F:4 iron, 4 sulfur cluster binding"/>
    <property type="evidence" value="ECO:0007669"/>
    <property type="project" value="UniProtKB-KW"/>
</dbReference>
<organism evidence="10 11">
    <name type="scientific">Methanolobus zinderi</name>
    <dbReference type="NCBI Taxonomy" id="536044"/>
    <lineage>
        <taxon>Archaea</taxon>
        <taxon>Methanobacteriati</taxon>
        <taxon>Methanobacteriota</taxon>
        <taxon>Stenosarchaea group</taxon>
        <taxon>Methanomicrobia</taxon>
        <taxon>Methanosarcinales</taxon>
        <taxon>Methanosarcinaceae</taxon>
        <taxon>Methanolobus</taxon>
    </lineage>
</organism>
<proteinExistence type="inferred from homology"/>
<keyword evidence="3" id="KW-0004">4Fe-4S</keyword>
<keyword evidence="4" id="KW-0479">Metal-binding</keyword>
<sequence>MFGWTGRTVIVDLENNAVTESRTKKKDAEKFLGGRGISCALMSRMAEPEVEPLDPENPLIFSTGPLTGSAAPLSGHFSICTRSPPTKGIFDSNAGGSFGSEMKFAGIDSLVIKGKAENPVYLHIEDEEVEILPADHLWGKNTAETTSLLEPKGKVACIGRAGEIMLPMASMVNDRIYGARGGHGAVAGSKNLKAVVIKGSNKPEVADRDAFEKSVEKANRLLVANPPASKGLAEYGTPVFVNLLNYMGILPAENFRKKDFQGAEKISGEFIAENYEINKTPCDACPIGCRRTFTDGTPVPDYDAIWAFGPNLGNSDLKTIIELNNICLDYGMDPVSCGASIASYMELNSFTVGDIDLKATLTGIGEGKSELSRGSHAYLCSQGATDIDMSVMGLEIPGYDPGASAGMALAYATSNKGACHLNAFMIAPEVMGKPMLLKRQSFDGKAALVQYFQNLAAVIDSLVLCPFAFFAMSEVELVSLLNAATGMDYSAEELLQAGERIYNLERILNRTDGAHEKEDILPGRFFGEDGIDREQFRNALSDYYHFRGWDTNGVPTGEKLKELDIAVKNETEFA</sequence>
<dbReference type="GeneID" id="55820090"/>
<gene>
    <name evidence="10" type="ORF">HWN40_00405</name>
</gene>
<evidence type="ECO:0000256" key="2">
    <source>
        <dbReference type="ARBA" id="ARBA00011032"/>
    </source>
</evidence>
<evidence type="ECO:0000256" key="7">
    <source>
        <dbReference type="ARBA" id="ARBA00023014"/>
    </source>
</evidence>
<dbReference type="GO" id="GO:0046872">
    <property type="term" value="F:metal ion binding"/>
    <property type="evidence" value="ECO:0007669"/>
    <property type="project" value="UniProtKB-KW"/>
</dbReference>
<dbReference type="InterPro" id="IPR051919">
    <property type="entry name" value="W-dependent_AOR"/>
</dbReference>
<dbReference type="GO" id="GO:0009055">
    <property type="term" value="F:electron transfer activity"/>
    <property type="evidence" value="ECO:0007669"/>
    <property type="project" value="InterPro"/>
</dbReference>
<evidence type="ECO:0000256" key="5">
    <source>
        <dbReference type="ARBA" id="ARBA00023002"/>
    </source>
</evidence>
<dbReference type="InterPro" id="IPR001203">
    <property type="entry name" value="OxRdtase_Ald_Fedxn_C"/>
</dbReference>
<dbReference type="RefSeq" id="WP_176963907.1">
    <property type="nucleotide sequence ID" value="NZ_CP058215.1"/>
</dbReference>
<dbReference type="InterPro" id="IPR036503">
    <property type="entry name" value="Ald_Fedxn_OxRdtase_N_sf"/>
</dbReference>
<evidence type="ECO:0000256" key="4">
    <source>
        <dbReference type="ARBA" id="ARBA00022723"/>
    </source>
</evidence>
<dbReference type="SUPFAM" id="SSF56228">
    <property type="entry name" value="Aldehyde ferredoxin oxidoreductase, N-terminal domain"/>
    <property type="match status" value="1"/>
</dbReference>
<dbReference type="InterPro" id="IPR036021">
    <property type="entry name" value="Tungsten_al_ferr_oxy-like_C"/>
</dbReference>
<keyword evidence="5" id="KW-0560">Oxidoreductase</keyword>
<feature type="domain" description="Aldehyde ferredoxin oxidoreductase N-terminal" evidence="9">
    <location>
        <begin position="4"/>
        <end position="201"/>
    </location>
</feature>
<comment type="similarity">
    <text evidence="2">Belongs to the AOR/FOR family.</text>
</comment>
<evidence type="ECO:0000313" key="10">
    <source>
        <dbReference type="EMBL" id="QLC48844.1"/>
    </source>
</evidence>
<dbReference type="PANTHER" id="PTHR30038">
    <property type="entry name" value="ALDEHYDE FERREDOXIN OXIDOREDUCTASE"/>
    <property type="match status" value="1"/>
</dbReference>
<evidence type="ECO:0000256" key="1">
    <source>
        <dbReference type="ARBA" id="ARBA00001966"/>
    </source>
</evidence>
<keyword evidence="7" id="KW-0411">Iron-sulfur</keyword>
<dbReference type="InterPro" id="IPR013983">
    <property type="entry name" value="Ald_Fedxn_OxRdtase_N"/>
</dbReference>